<accession>A0ABS4AFK1</accession>
<protein>
    <submittedName>
        <fullName evidence="1">Uncharacterized protein</fullName>
    </submittedName>
</protein>
<dbReference type="RefSeq" id="WP_209380084.1">
    <property type="nucleotide sequence ID" value="NZ_JAGIZB010000012.1"/>
</dbReference>
<comment type="caution">
    <text evidence="1">The sequence shown here is derived from an EMBL/GenBank/DDBJ whole genome shotgun (WGS) entry which is preliminary data.</text>
</comment>
<dbReference type="Proteomes" id="UP000681594">
    <property type="component" value="Unassembled WGS sequence"/>
</dbReference>
<reference evidence="1 2" key="1">
    <citation type="submission" date="2021-03" db="EMBL/GenBank/DDBJ databases">
        <authorList>
            <person name="So Y."/>
        </authorList>
    </citation>
    <scope>NUCLEOTIDE SEQUENCE [LARGE SCALE GENOMIC DNA]</scope>
    <source>
        <strain evidence="1 2">SSH11</strain>
    </source>
</reference>
<name>A0ABS4AFK1_9PROT</name>
<evidence type="ECO:0000313" key="2">
    <source>
        <dbReference type="Proteomes" id="UP000681594"/>
    </source>
</evidence>
<organism evidence="1 2">
    <name type="scientific">Pararoseomonas baculiformis</name>
    <dbReference type="NCBI Taxonomy" id="2820812"/>
    <lineage>
        <taxon>Bacteria</taxon>
        <taxon>Pseudomonadati</taxon>
        <taxon>Pseudomonadota</taxon>
        <taxon>Alphaproteobacteria</taxon>
        <taxon>Acetobacterales</taxon>
        <taxon>Acetobacteraceae</taxon>
        <taxon>Pararoseomonas</taxon>
    </lineage>
</organism>
<dbReference type="EMBL" id="JAGIZB010000012">
    <property type="protein sequence ID" value="MBP0445817.1"/>
    <property type="molecule type" value="Genomic_DNA"/>
</dbReference>
<keyword evidence="2" id="KW-1185">Reference proteome</keyword>
<evidence type="ECO:0000313" key="1">
    <source>
        <dbReference type="EMBL" id="MBP0445817.1"/>
    </source>
</evidence>
<proteinExistence type="predicted"/>
<gene>
    <name evidence="1" type="ORF">J8J14_13635</name>
</gene>
<sequence length="72" mass="7720">MVDAKGATRSVMAGQVHLKVARDAAKERSEAMVALKAIIVSVPSTPCEELDHLTGRMTLLRQLAALRPGRPV</sequence>